<dbReference type="Proteomes" id="UP000824260">
    <property type="component" value="Unassembled WGS sequence"/>
</dbReference>
<evidence type="ECO:0000313" key="4">
    <source>
        <dbReference type="Proteomes" id="UP000824260"/>
    </source>
</evidence>
<reference evidence="3" key="2">
    <citation type="journal article" date="2021" name="PeerJ">
        <title>Extensive microbial diversity within the chicken gut microbiome revealed by metagenomics and culture.</title>
        <authorList>
            <person name="Gilroy R."/>
            <person name="Ravi A."/>
            <person name="Getino M."/>
            <person name="Pursley I."/>
            <person name="Horton D.L."/>
            <person name="Alikhan N.F."/>
            <person name="Baker D."/>
            <person name="Gharbi K."/>
            <person name="Hall N."/>
            <person name="Watson M."/>
            <person name="Adriaenssens E.M."/>
            <person name="Foster-Nyarko E."/>
            <person name="Jarju S."/>
            <person name="Secka A."/>
            <person name="Antonio M."/>
            <person name="Oren A."/>
            <person name="Chaudhuri R.R."/>
            <person name="La Ragione R."/>
            <person name="Hildebrand F."/>
            <person name="Pallen M.J."/>
        </authorList>
    </citation>
    <scope>NUCLEOTIDE SEQUENCE</scope>
    <source>
        <strain evidence="3">ChiSjej6B24-2974</strain>
    </source>
</reference>
<dbReference type="Gene3D" id="3.90.230.10">
    <property type="entry name" value="Creatinase/methionine aminopeptidase superfamily"/>
    <property type="match status" value="1"/>
</dbReference>
<proteinExistence type="predicted"/>
<keyword evidence="3" id="KW-0645">Protease</keyword>
<feature type="domain" description="Creatinase N-terminal" evidence="2">
    <location>
        <begin position="5"/>
        <end position="129"/>
    </location>
</feature>
<evidence type="ECO:0000259" key="1">
    <source>
        <dbReference type="Pfam" id="PF00557"/>
    </source>
</evidence>
<comment type="caution">
    <text evidence="3">The sequence shown here is derived from an EMBL/GenBank/DDBJ whole genome shotgun (WGS) entry which is preliminary data.</text>
</comment>
<dbReference type="CDD" id="cd01092">
    <property type="entry name" value="APP-like"/>
    <property type="match status" value="1"/>
</dbReference>
<reference evidence="3" key="1">
    <citation type="submission" date="2020-10" db="EMBL/GenBank/DDBJ databases">
        <authorList>
            <person name="Gilroy R."/>
        </authorList>
    </citation>
    <scope>NUCLEOTIDE SEQUENCE</scope>
    <source>
        <strain evidence="3">ChiSjej6B24-2974</strain>
    </source>
</reference>
<dbReference type="InterPro" id="IPR000587">
    <property type="entry name" value="Creatinase_N"/>
</dbReference>
<dbReference type="PANTHER" id="PTHR46112">
    <property type="entry name" value="AMINOPEPTIDASE"/>
    <property type="match status" value="1"/>
</dbReference>
<dbReference type="SUPFAM" id="SSF55920">
    <property type="entry name" value="Creatinase/aminopeptidase"/>
    <property type="match status" value="1"/>
</dbReference>
<dbReference type="Pfam" id="PF00557">
    <property type="entry name" value="Peptidase_M24"/>
    <property type="match status" value="1"/>
</dbReference>
<feature type="domain" description="Peptidase M24" evidence="1">
    <location>
        <begin position="138"/>
        <end position="340"/>
    </location>
</feature>
<dbReference type="InterPro" id="IPR029149">
    <property type="entry name" value="Creatin/AminoP/Spt16_N"/>
</dbReference>
<dbReference type="InterPro" id="IPR036005">
    <property type="entry name" value="Creatinase/aminopeptidase-like"/>
</dbReference>
<dbReference type="Gene3D" id="3.40.350.10">
    <property type="entry name" value="Creatinase/prolidase N-terminal domain"/>
    <property type="match status" value="1"/>
</dbReference>
<dbReference type="SUPFAM" id="SSF53092">
    <property type="entry name" value="Creatinase/prolidase N-terminal domain"/>
    <property type="match status" value="1"/>
</dbReference>
<name>A0A9D0ZPG5_9FIRM</name>
<dbReference type="PANTHER" id="PTHR46112:SF3">
    <property type="entry name" value="AMINOPEPTIDASE YPDF"/>
    <property type="match status" value="1"/>
</dbReference>
<dbReference type="Pfam" id="PF01321">
    <property type="entry name" value="Creatinase_N"/>
    <property type="match status" value="1"/>
</dbReference>
<keyword evidence="3" id="KW-0378">Hydrolase</keyword>
<dbReference type="GO" id="GO:0004177">
    <property type="term" value="F:aminopeptidase activity"/>
    <property type="evidence" value="ECO:0007669"/>
    <property type="project" value="UniProtKB-KW"/>
</dbReference>
<keyword evidence="3" id="KW-0031">Aminopeptidase</keyword>
<dbReference type="EMBL" id="DVFZ01000122">
    <property type="protein sequence ID" value="HIQ84009.1"/>
    <property type="molecule type" value="Genomic_DNA"/>
</dbReference>
<organism evidence="3 4">
    <name type="scientific">Candidatus Pullichristensenella stercorigallinarum</name>
    <dbReference type="NCBI Taxonomy" id="2840909"/>
    <lineage>
        <taxon>Bacteria</taxon>
        <taxon>Bacillati</taxon>
        <taxon>Bacillota</taxon>
        <taxon>Clostridia</taxon>
        <taxon>Candidatus Pullichristensenella</taxon>
    </lineage>
</organism>
<protein>
    <submittedName>
        <fullName evidence="3">Aminopeptidase P family protein</fullName>
    </submittedName>
</protein>
<evidence type="ECO:0000313" key="3">
    <source>
        <dbReference type="EMBL" id="HIQ84009.1"/>
    </source>
</evidence>
<accession>A0A9D0ZPG5</accession>
<dbReference type="AlphaFoldDB" id="A0A9D0ZPG5"/>
<dbReference type="InterPro" id="IPR000994">
    <property type="entry name" value="Pept_M24"/>
</dbReference>
<sequence>MKQSRLERVIRGMEAMGLEQIIVSAPASVFYLTGTWVRPGERMLALYVHKSGEARLFANRLFALSGNVDAPLSEFDDTEDPIALLCQSVRPGKLGIDKSWPSHFTLRLMEARGDVRCVVGSAPVDDARMHKDDEEIALMRESSLKNDKAIVTAMGAVRAGVKESDVGAAYDNAAAALGATDTSFPSLICFGANCAEPHHSTDDTLLKTGDSVILDVGLCWRRYCSDMTRTVFYGEPDDEQKRIFDLVCKANAAGIAAVRPGVPLKDIDGAARKVIEDAGYGQYFIHRTGHGIGLEGHEPPDVSQTDTRLAQPGMIFSIEPGVYLPGRFGVREEDLVLVTEDGVEVLNKLPHELRVIPAE</sequence>
<evidence type="ECO:0000259" key="2">
    <source>
        <dbReference type="Pfam" id="PF01321"/>
    </source>
</evidence>
<dbReference type="InterPro" id="IPR050659">
    <property type="entry name" value="Peptidase_M24B"/>
</dbReference>
<gene>
    <name evidence="3" type="ORF">IAA52_13040</name>
</gene>